<dbReference type="GO" id="GO:0001228">
    <property type="term" value="F:DNA-binding transcription activator activity, RNA polymerase II-specific"/>
    <property type="evidence" value="ECO:0007669"/>
    <property type="project" value="TreeGrafter"/>
</dbReference>
<evidence type="ECO:0000256" key="1">
    <source>
        <dbReference type="ARBA" id="ARBA00023015"/>
    </source>
</evidence>
<accession>A0AA47M8A1</accession>
<dbReference type="InterPro" id="IPR033392">
    <property type="entry name" value="Sox7/17/18_central"/>
</dbReference>
<feature type="compositionally biased region" description="Low complexity" evidence="6">
    <location>
        <begin position="304"/>
        <end position="326"/>
    </location>
</feature>
<gene>
    <name evidence="9" type="primary">sox7</name>
    <name evidence="9" type="ORF">N1851_028599</name>
</gene>
<dbReference type="InterPro" id="IPR050140">
    <property type="entry name" value="SRY-related_HMG-box_TF-like"/>
</dbReference>
<dbReference type="PANTHER" id="PTHR10270">
    <property type="entry name" value="SOX TRANSCRIPTION FACTOR"/>
    <property type="match status" value="1"/>
</dbReference>
<dbReference type="Pfam" id="PF00505">
    <property type="entry name" value="HMG_box"/>
    <property type="match status" value="1"/>
</dbReference>
<feature type="region of interest" description="Disordered" evidence="6">
    <location>
        <begin position="387"/>
        <end position="408"/>
    </location>
</feature>
<dbReference type="FunFam" id="1.10.30.10:FF:000008">
    <property type="entry name" value="transcription factor SOX-7"/>
    <property type="match status" value="1"/>
</dbReference>
<dbReference type="Pfam" id="PF12067">
    <property type="entry name" value="Sox17_18_mid"/>
    <property type="match status" value="1"/>
</dbReference>
<feature type="compositionally biased region" description="Polar residues" evidence="6">
    <location>
        <begin position="7"/>
        <end position="17"/>
    </location>
</feature>
<feature type="region of interest" description="Disordered" evidence="6">
    <location>
        <begin position="1"/>
        <end position="53"/>
    </location>
</feature>
<feature type="DNA-binding region" description="HMG box" evidence="5">
    <location>
        <begin position="55"/>
        <end position="123"/>
    </location>
</feature>
<dbReference type="PANTHER" id="PTHR10270:SF210">
    <property type="entry name" value="TRANSCRIPTION FACTOR SOX-7"/>
    <property type="match status" value="1"/>
</dbReference>
<keyword evidence="10" id="KW-1185">Reference proteome</keyword>
<dbReference type="GO" id="GO:0030154">
    <property type="term" value="P:cell differentiation"/>
    <property type="evidence" value="ECO:0007669"/>
    <property type="project" value="TreeGrafter"/>
</dbReference>
<feature type="compositionally biased region" description="Basic residues" evidence="6">
    <location>
        <begin position="332"/>
        <end position="350"/>
    </location>
</feature>
<reference evidence="9" key="1">
    <citation type="journal article" date="2023" name="Front. Mar. Sci.">
        <title>A new Merluccius polli reference genome to investigate the effects of global change in West African waters.</title>
        <authorList>
            <person name="Mateo J.L."/>
            <person name="Blanco-Fernandez C."/>
            <person name="Garcia-Vazquez E."/>
            <person name="Machado-Schiaffino G."/>
        </authorList>
    </citation>
    <scope>NUCLEOTIDE SEQUENCE</scope>
    <source>
        <strain evidence="9">C29</strain>
        <tissue evidence="9">Fin</tissue>
    </source>
</reference>
<feature type="domain" description="Sox C-terminal" evidence="8">
    <location>
        <begin position="310"/>
        <end position="447"/>
    </location>
</feature>
<keyword evidence="4 5" id="KW-0539">Nucleus</keyword>
<feature type="compositionally biased region" description="Basic and acidic residues" evidence="6">
    <location>
        <begin position="160"/>
        <end position="171"/>
    </location>
</feature>
<name>A0AA47M8A1_MERPO</name>
<evidence type="ECO:0000256" key="6">
    <source>
        <dbReference type="SAM" id="MobiDB-lite"/>
    </source>
</evidence>
<dbReference type="InterPro" id="IPR036910">
    <property type="entry name" value="HMG_box_dom_sf"/>
</dbReference>
<evidence type="ECO:0000256" key="4">
    <source>
        <dbReference type="ARBA" id="ARBA00023242"/>
    </source>
</evidence>
<feature type="compositionally biased region" description="Gly residues" evidence="6">
    <location>
        <begin position="393"/>
        <end position="408"/>
    </location>
</feature>
<evidence type="ECO:0000256" key="3">
    <source>
        <dbReference type="ARBA" id="ARBA00023163"/>
    </source>
</evidence>
<evidence type="ECO:0000259" key="8">
    <source>
        <dbReference type="PROSITE" id="PS51516"/>
    </source>
</evidence>
<feature type="domain" description="HMG box" evidence="7">
    <location>
        <begin position="55"/>
        <end position="123"/>
    </location>
</feature>
<dbReference type="Gene3D" id="1.10.30.10">
    <property type="entry name" value="High mobility group box domain"/>
    <property type="match status" value="1"/>
</dbReference>
<sequence>MAALISAYSSWPESFQCSGGGGDADDGGASDGPPPPHGRGPADKSAAATASEPRIRRPMNAFMVWAKDERKRLAVQNPDLHNAELSKMLGKSWKALTPLEKRPYVEEAERLRVQHMQDYPNYKYRPRRKKQLKRICKRVDPGFLLSGLVPDQNALPDHRVLCHPLDKDDPHGGGGGFPAPGSSLPGVRSFRDPAGGGGGGGSSSSSSFDTYPYGLPTPPEMSPLDAMDHEQHIPSSYYPAPGRPGSADDRRQNQSSSSSSHMGSPPPYHTDYAQAQFHCGGGAHLSHLPPPHMSQTSGGGSNGISGLLTGPPLSYYTTTSPSSSSSFSQLHHQGHPHLHHLHHHHLHHPHLGQLSPPPESHGGNLETLDQLSQVELLGEVDRDEFDQYLNSNGGAGGFLNPEQGGGGGGATVTGHIQLGPCSVATAAALISVLADATAAYYNNYGIS</sequence>
<evidence type="ECO:0000313" key="10">
    <source>
        <dbReference type="Proteomes" id="UP001174136"/>
    </source>
</evidence>
<dbReference type="SMART" id="SM00398">
    <property type="entry name" value="HMG"/>
    <property type="match status" value="1"/>
</dbReference>
<dbReference type="EMBL" id="JAOPHQ010005419">
    <property type="protein sequence ID" value="KAK0135524.1"/>
    <property type="molecule type" value="Genomic_DNA"/>
</dbReference>
<dbReference type="InterPro" id="IPR009071">
    <property type="entry name" value="HMG_box_dom"/>
</dbReference>
<dbReference type="Proteomes" id="UP001174136">
    <property type="component" value="Unassembled WGS sequence"/>
</dbReference>
<comment type="caution">
    <text evidence="9">The sequence shown here is derived from an EMBL/GenBank/DDBJ whole genome shotgun (WGS) entry which is preliminary data.</text>
</comment>
<dbReference type="SUPFAM" id="SSF47095">
    <property type="entry name" value="HMG-box"/>
    <property type="match status" value="1"/>
</dbReference>
<dbReference type="GO" id="GO:0005634">
    <property type="term" value="C:nucleus"/>
    <property type="evidence" value="ECO:0007669"/>
    <property type="project" value="UniProtKB-UniRule"/>
</dbReference>
<dbReference type="InterPro" id="IPR021934">
    <property type="entry name" value="Sox_C"/>
</dbReference>
<keyword evidence="1" id="KW-0805">Transcription regulation</keyword>
<evidence type="ECO:0000256" key="5">
    <source>
        <dbReference type="PROSITE-ProRule" id="PRU00267"/>
    </source>
</evidence>
<organism evidence="9 10">
    <name type="scientific">Merluccius polli</name>
    <name type="common">Benguela hake</name>
    <name type="synonym">Merluccius cadenati</name>
    <dbReference type="NCBI Taxonomy" id="89951"/>
    <lineage>
        <taxon>Eukaryota</taxon>
        <taxon>Metazoa</taxon>
        <taxon>Chordata</taxon>
        <taxon>Craniata</taxon>
        <taxon>Vertebrata</taxon>
        <taxon>Euteleostomi</taxon>
        <taxon>Actinopterygii</taxon>
        <taxon>Neopterygii</taxon>
        <taxon>Teleostei</taxon>
        <taxon>Neoteleostei</taxon>
        <taxon>Acanthomorphata</taxon>
        <taxon>Zeiogadaria</taxon>
        <taxon>Gadariae</taxon>
        <taxon>Gadiformes</taxon>
        <taxon>Gadoidei</taxon>
        <taxon>Merlucciidae</taxon>
        <taxon>Merluccius</taxon>
    </lineage>
</organism>
<dbReference type="PROSITE" id="PS51516">
    <property type="entry name" value="SOX_C"/>
    <property type="match status" value="1"/>
</dbReference>
<keyword evidence="2 5" id="KW-0238">DNA-binding</keyword>
<evidence type="ECO:0000313" key="9">
    <source>
        <dbReference type="EMBL" id="KAK0135524.1"/>
    </source>
</evidence>
<dbReference type="AlphaFoldDB" id="A0AA47M8A1"/>
<dbReference type="PROSITE" id="PS50118">
    <property type="entry name" value="HMG_BOX_2"/>
    <property type="match status" value="1"/>
</dbReference>
<keyword evidence="3" id="KW-0804">Transcription</keyword>
<proteinExistence type="predicted"/>
<dbReference type="GO" id="GO:0000978">
    <property type="term" value="F:RNA polymerase II cis-regulatory region sequence-specific DNA binding"/>
    <property type="evidence" value="ECO:0007669"/>
    <property type="project" value="TreeGrafter"/>
</dbReference>
<evidence type="ECO:0000259" key="7">
    <source>
        <dbReference type="PROSITE" id="PS50118"/>
    </source>
</evidence>
<evidence type="ECO:0000256" key="2">
    <source>
        <dbReference type="ARBA" id="ARBA00023125"/>
    </source>
</evidence>
<feature type="region of interest" description="Disordered" evidence="6">
    <location>
        <begin position="160"/>
        <end position="365"/>
    </location>
</feature>
<protein>
    <submittedName>
        <fullName evidence="9">Transcription factor Sox-7</fullName>
    </submittedName>
</protein>